<dbReference type="Proteomes" id="UP000824229">
    <property type="component" value="Unassembled WGS sequence"/>
</dbReference>
<name>A0A9E2NK51_9FIRM</name>
<evidence type="ECO:0000313" key="3">
    <source>
        <dbReference type="EMBL" id="MBU3803732.1"/>
    </source>
</evidence>
<organism evidence="3 4">
    <name type="scientific">Candidatus Cellulosilyticum pullistercoris</name>
    <dbReference type="NCBI Taxonomy" id="2838521"/>
    <lineage>
        <taxon>Bacteria</taxon>
        <taxon>Bacillati</taxon>
        <taxon>Bacillota</taxon>
        <taxon>Clostridia</taxon>
        <taxon>Lachnospirales</taxon>
        <taxon>Cellulosilyticaceae</taxon>
        <taxon>Cellulosilyticum</taxon>
    </lineage>
</organism>
<feature type="transmembrane region" description="Helical" evidence="1">
    <location>
        <begin position="43"/>
        <end position="66"/>
    </location>
</feature>
<evidence type="ECO:0000256" key="1">
    <source>
        <dbReference type="SAM" id="Phobius"/>
    </source>
</evidence>
<keyword evidence="1" id="KW-0472">Membrane</keyword>
<evidence type="ECO:0000313" key="4">
    <source>
        <dbReference type="Proteomes" id="UP000824229"/>
    </source>
</evidence>
<dbReference type="AlphaFoldDB" id="A0A9E2NK51"/>
<feature type="domain" description="Thoeris protein ThsA Macro" evidence="2">
    <location>
        <begin position="81"/>
        <end position="257"/>
    </location>
</feature>
<protein>
    <recommendedName>
        <fullName evidence="2">Thoeris protein ThsA Macro domain-containing protein</fullName>
    </recommendedName>
</protein>
<gene>
    <name evidence="3" type="ORF">H9872_03100</name>
</gene>
<proteinExistence type="predicted"/>
<dbReference type="Pfam" id="PF20016">
    <property type="entry name" value="ThsA_Macro"/>
    <property type="match status" value="1"/>
</dbReference>
<reference evidence="3" key="1">
    <citation type="journal article" date="2021" name="PeerJ">
        <title>Extensive microbial diversity within the chicken gut microbiome revealed by metagenomics and culture.</title>
        <authorList>
            <person name="Gilroy R."/>
            <person name="Ravi A."/>
            <person name="Getino M."/>
            <person name="Pursley I."/>
            <person name="Horton D.L."/>
            <person name="Alikhan N.F."/>
            <person name="Baker D."/>
            <person name="Gharbi K."/>
            <person name="Hall N."/>
            <person name="Watson M."/>
            <person name="Adriaenssens E.M."/>
            <person name="Foster-Nyarko E."/>
            <person name="Jarju S."/>
            <person name="Secka A."/>
            <person name="Antonio M."/>
            <person name="Oren A."/>
            <person name="Chaudhuri R.R."/>
            <person name="La Ragione R."/>
            <person name="Hildebrand F."/>
            <person name="Pallen M.J."/>
        </authorList>
    </citation>
    <scope>NUCLEOTIDE SEQUENCE</scope>
    <source>
        <strain evidence="3">B5-657</strain>
    </source>
</reference>
<feature type="transmembrane region" description="Helical" evidence="1">
    <location>
        <begin position="12"/>
        <end position="31"/>
    </location>
</feature>
<keyword evidence="1" id="KW-1133">Transmembrane helix</keyword>
<comment type="caution">
    <text evidence="3">The sequence shown here is derived from an EMBL/GenBank/DDBJ whole genome shotgun (WGS) entry which is preliminary data.</text>
</comment>
<dbReference type="EMBL" id="JAHLFQ010000059">
    <property type="protein sequence ID" value="MBU3803732.1"/>
    <property type="molecule type" value="Genomic_DNA"/>
</dbReference>
<evidence type="ECO:0000259" key="2">
    <source>
        <dbReference type="Pfam" id="PF20016"/>
    </source>
</evidence>
<reference evidence="3" key="2">
    <citation type="submission" date="2021-04" db="EMBL/GenBank/DDBJ databases">
        <authorList>
            <person name="Gilroy R."/>
        </authorList>
    </citation>
    <scope>NUCLEOTIDE SEQUENCE</scope>
    <source>
        <strain evidence="3">B5-657</strain>
    </source>
</reference>
<sequence>MIELIKKSSAWTLSIISGVFTVVPESFFAKIKLISSASDELNIILSRVLALILVLVVVVIIMTLYLSYRKSVQIKGHNYSIQIEYGDIFQMSSCKKVIAFDECFTTSVGSAPGDVKPTSVCGQYLNAHPIQDMQGLIDATGLKPAKRKSDYEKKVRYESGKLVPNGDYLLMAFAKLDEKGLGGLTRDQFLDALSTLWEEIDRYYGQEDVCITILGSGITRMKGESLTQQQLLDIIIASYQLSSSKIKSPYKLHIVCQRKDDFSLNKIGENL</sequence>
<keyword evidence="1" id="KW-0812">Transmembrane</keyword>
<accession>A0A9E2NK51</accession>
<dbReference type="InterPro" id="IPR045535">
    <property type="entry name" value="ThsA_Macro"/>
</dbReference>